<name>A0ABU6ZYC6_9FABA</name>
<evidence type="ECO:0000313" key="1">
    <source>
        <dbReference type="EMBL" id="MED6226711.1"/>
    </source>
</evidence>
<sequence>LEEGFAEGIWMRIRDAVAQEMHGVITTLTEVLKVVSSSSKTESRDLKLPIQFPQLN</sequence>
<proteinExistence type="predicted"/>
<organism evidence="1 2">
    <name type="scientific">Stylosanthes scabra</name>
    <dbReference type="NCBI Taxonomy" id="79078"/>
    <lineage>
        <taxon>Eukaryota</taxon>
        <taxon>Viridiplantae</taxon>
        <taxon>Streptophyta</taxon>
        <taxon>Embryophyta</taxon>
        <taxon>Tracheophyta</taxon>
        <taxon>Spermatophyta</taxon>
        <taxon>Magnoliopsida</taxon>
        <taxon>eudicotyledons</taxon>
        <taxon>Gunneridae</taxon>
        <taxon>Pentapetalae</taxon>
        <taxon>rosids</taxon>
        <taxon>fabids</taxon>
        <taxon>Fabales</taxon>
        <taxon>Fabaceae</taxon>
        <taxon>Papilionoideae</taxon>
        <taxon>50 kb inversion clade</taxon>
        <taxon>dalbergioids sensu lato</taxon>
        <taxon>Dalbergieae</taxon>
        <taxon>Pterocarpus clade</taxon>
        <taxon>Stylosanthes</taxon>
    </lineage>
</organism>
<gene>
    <name evidence="1" type="ORF">PIB30_106405</name>
</gene>
<accession>A0ABU6ZYC6</accession>
<evidence type="ECO:0000313" key="2">
    <source>
        <dbReference type="Proteomes" id="UP001341840"/>
    </source>
</evidence>
<comment type="caution">
    <text evidence="1">The sequence shown here is derived from an EMBL/GenBank/DDBJ whole genome shotgun (WGS) entry which is preliminary data.</text>
</comment>
<dbReference type="Proteomes" id="UP001341840">
    <property type="component" value="Unassembled WGS sequence"/>
</dbReference>
<reference evidence="1 2" key="1">
    <citation type="journal article" date="2023" name="Plants (Basel)">
        <title>Bridging the Gap: Combining Genomics and Transcriptomics Approaches to Understand Stylosanthes scabra, an Orphan Legume from the Brazilian Caatinga.</title>
        <authorList>
            <person name="Ferreira-Neto J.R.C."/>
            <person name="da Silva M.D."/>
            <person name="Binneck E."/>
            <person name="de Melo N.F."/>
            <person name="da Silva R.H."/>
            <person name="de Melo A.L.T.M."/>
            <person name="Pandolfi V."/>
            <person name="Bustamante F.O."/>
            <person name="Brasileiro-Vidal A.C."/>
            <person name="Benko-Iseppon A.M."/>
        </authorList>
    </citation>
    <scope>NUCLEOTIDE SEQUENCE [LARGE SCALE GENOMIC DNA]</scope>
    <source>
        <tissue evidence="1">Leaves</tissue>
    </source>
</reference>
<feature type="non-terminal residue" evidence="1">
    <location>
        <position position="1"/>
    </location>
</feature>
<protein>
    <submittedName>
        <fullName evidence="1">Uncharacterized protein</fullName>
    </submittedName>
</protein>
<dbReference type="EMBL" id="JASCZI010276050">
    <property type="protein sequence ID" value="MED6226711.1"/>
    <property type="molecule type" value="Genomic_DNA"/>
</dbReference>
<keyword evidence="2" id="KW-1185">Reference proteome</keyword>